<dbReference type="InterPro" id="IPR008480">
    <property type="entry name" value="DUF761_pln"/>
</dbReference>
<dbReference type="Proteomes" id="UP000515123">
    <property type="component" value="Linkage group 21"/>
</dbReference>
<evidence type="ECO:0000313" key="2">
    <source>
        <dbReference type="RefSeq" id="XP_020112098.1"/>
    </source>
</evidence>
<dbReference type="Pfam" id="PF05553">
    <property type="entry name" value="DUF761"/>
    <property type="match status" value="1"/>
</dbReference>
<dbReference type="PANTHER" id="PTHR33265">
    <property type="entry name" value="AVR9/CF-9 RAPIDLY ELICITED PROTEIN-RELATED"/>
    <property type="match status" value="1"/>
</dbReference>
<reference evidence="1" key="1">
    <citation type="journal article" date="2015" name="Nat. Genet.">
        <title>The pineapple genome and the evolution of CAM photosynthesis.</title>
        <authorList>
            <person name="Ming R."/>
            <person name="VanBuren R."/>
            <person name="Wai C.M."/>
            <person name="Tang H."/>
            <person name="Schatz M.C."/>
            <person name="Bowers J.E."/>
            <person name="Lyons E."/>
            <person name="Wang M.L."/>
            <person name="Chen J."/>
            <person name="Biggers E."/>
            <person name="Zhang J."/>
            <person name="Huang L."/>
            <person name="Zhang L."/>
            <person name="Miao W."/>
            <person name="Zhang J."/>
            <person name="Ye Z."/>
            <person name="Miao C."/>
            <person name="Lin Z."/>
            <person name="Wang H."/>
            <person name="Zhou H."/>
            <person name="Yim W.C."/>
            <person name="Priest H.D."/>
            <person name="Zheng C."/>
            <person name="Woodhouse M."/>
            <person name="Edger P.P."/>
            <person name="Guyot R."/>
            <person name="Guo H.B."/>
            <person name="Guo H."/>
            <person name="Zheng G."/>
            <person name="Singh R."/>
            <person name="Sharma A."/>
            <person name="Min X."/>
            <person name="Zheng Y."/>
            <person name="Lee H."/>
            <person name="Gurtowski J."/>
            <person name="Sedlazeck F.J."/>
            <person name="Harkess A."/>
            <person name="McKain M.R."/>
            <person name="Liao Z."/>
            <person name="Fang J."/>
            <person name="Liu J."/>
            <person name="Zhang X."/>
            <person name="Zhang Q."/>
            <person name="Hu W."/>
            <person name="Qin Y."/>
            <person name="Wang K."/>
            <person name="Chen L.Y."/>
            <person name="Shirley N."/>
            <person name="Lin Y.R."/>
            <person name="Liu L.Y."/>
            <person name="Hernandez A.G."/>
            <person name="Wright C.L."/>
            <person name="Bulone V."/>
            <person name="Tuskan G.A."/>
            <person name="Heath K."/>
            <person name="Zee F."/>
            <person name="Moore P.H."/>
            <person name="Sunkar R."/>
            <person name="Leebens-Mack J.H."/>
            <person name="Mockler T."/>
            <person name="Bennetzen J.L."/>
            <person name="Freeling M."/>
            <person name="Sankoff D."/>
            <person name="Paterson A.H."/>
            <person name="Zhu X."/>
            <person name="Yang X."/>
            <person name="Smith J.A."/>
            <person name="Cushman J.C."/>
            <person name="Paull R.E."/>
            <person name="Yu Q."/>
        </authorList>
    </citation>
    <scope>NUCLEOTIDE SEQUENCE [LARGE SCALE GENOMIC DNA]</scope>
    <source>
        <strain evidence="1">cv. F153</strain>
    </source>
</reference>
<dbReference type="AlphaFoldDB" id="A0A6P5H2J0"/>
<gene>
    <name evidence="2" type="primary">LOC109726724</name>
</gene>
<sequence length="208" mass="23682">MELLHSQEAAKKLCHFLRLAFFMVIKKSLIISRKKLMIMGLILKRGKLLGKAMKNLLPLINHPKGKALPPPTRMEYEFSCSNTPNLIFFKSRSKRRGNTSSLFSCFNAGCYDESVAPVFVFPTLEYSPRCVYGSSFIDGSNYKERRLGLSPSRSPFLVRVSSCSSEAEEEEEEEEEEGVECDVNDKAEEFIERFYEQLRAQSLATILA</sequence>
<keyword evidence="1" id="KW-1185">Reference proteome</keyword>
<evidence type="ECO:0000313" key="1">
    <source>
        <dbReference type="Proteomes" id="UP000515123"/>
    </source>
</evidence>
<name>A0A6P5H2J0_ANACO</name>
<protein>
    <submittedName>
        <fullName evidence="2">Uncharacterized protein LOC109726724</fullName>
    </submittedName>
</protein>
<proteinExistence type="predicted"/>
<reference evidence="2" key="2">
    <citation type="submission" date="2025-08" db="UniProtKB">
        <authorList>
            <consortium name="RefSeq"/>
        </authorList>
    </citation>
    <scope>IDENTIFICATION</scope>
    <source>
        <tissue evidence="2">Leaf</tissue>
    </source>
</reference>
<accession>A0A6P5H2J0</accession>
<dbReference type="GeneID" id="109726724"/>
<dbReference type="RefSeq" id="XP_020112098.1">
    <property type="nucleotide sequence ID" value="XM_020256509.1"/>
</dbReference>
<organism evidence="1 2">
    <name type="scientific">Ananas comosus</name>
    <name type="common">Pineapple</name>
    <name type="synonym">Ananas ananas</name>
    <dbReference type="NCBI Taxonomy" id="4615"/>
    <lineage>
        <taxon>Eukaryota</taxon>
        <taxon>Viridiplantae</taxon>
        <taxon>Streptophyta</taxon>
        <taxon>Embryophyta</taxon>
        <taxon>Tracheophyta</taxon>
        <taxon>Spermatophyta</taxon>
        <taxon>Magnoliopsida</taxon>
        <taxon>Liliopsida</taxon>
        <taxon>Poales</taxon>
        <taxon>Bromeliaceae</taxon>
        <taxon>Bromelioideae</taxon>
        <taxon>Ananas</taxon>
    </lineage>
</organism>
<dbReference type="OrthoDB" id="690316at2759"/>